<sequence>MTKYYVTVDQVSINFPINDKGGFNTALQVAEDLHLSKIFGESKKSKALNFYSEAFGYYKNQIKLMWNEKRKKQGVLLYFSATGFRAWQNLGELQGVKGVDFLTLIKYLTKYNAKFTRIDVAIDVIDGSLSITSLHNQIQSHQVQFLDSIGRKLSKGHQKFFGVNKRITGITCGARSSDNFLRIYDKKVEQNRSNAPYSDLAKSCKSWIRIEGEFKHDAAHAVLNDLKDKKKDDLNHKLIGYVVKRWILADAKGKLIPLWNKLTELANGEGTIPPLDPQLTDRLIQELKWFLTGGAAGVFYRVAQLFGKVGKVNFFLYLFEYVKSPDQKGHFSVPSNMDKDLELIRKQHPNPKTIDYYLDLAVKEIEKEKEANQARQDND</sequence>
<dbReference type="AlphaFoldDB" id="A0A2N7AWC0"/>
<protein>
    <recommendedName>
        <fullName evidence="1">Replication initiation protein-like C-terminal domain-containing protein</fullName>
    </recommendedName>
</protein>
<dbReference type="EMBL" id="NIPR01000005">
    <property type="protein sequence ID" value="PMD73044.1"/>
    <property type="molecule type" value="Genomic_DNA"/>
</dbReference>
<evidence type="ECO:0000259" key="1">
    <source>
        <dbReference type="Pfam" id="PF02486"/>
    </source>
</evidence>
<accession>A0A2N7AWC0</accession>
<dbReference type="InterPro" id="IPR003491">
    <property type="entry name" value="REP-like_C"/>
</dbReference>
<dbReference type="Proteomes" id="UP000235649">
    <property type="component" value="Unassembled WGS sequence"/>
</dbReference>
<gene>
    <name evidence="2" type="ORF">CBP76_02615</name>
</gene>
<keyword evidence="3" id="KW-1185">Reference proteome</keyword>
<feature type="domain" description="Replication initiation protein-like C-terminal" evidence="1">
    <location>
        <begin position="113"/>
        <end position="236"/>
    </location>
</feature>
<dbReference type="RefSeq" id="WP_102195376.1">
    <property type="nucleotide sequence ID" value="NZ_NIPR01000005.1"/>
</dbReference>
<reference evidence="2 3" key="1">
    <citation type="submission" date="2017-05" db="EMBL/GenBank/DDBJ databases">
        <title>Lactobacillus nurukis nov., sp. nov., isolated from nuruk.</title>
        <authorList>
            <person name="Kim S.-J."/>
        </authorList>
    </citation>
    <scope>NUCLEOTIDE SEQUENCE [LARGE SCALE GENOMIC DNA]</scope>
    <source>
        <strain evidence="2 3">SYF10-1a</strain>
    </source>
</reference>
<dbReference type="OrthoDB" id="2223502at2"/>
<name>A0A2N7AWC0_9LACO</name>
<evidence type="ECO:0000313" key="2">
    <source>
        <dbReference type="EMBL" id="PMD73044.1"/>
    </source>
</evidence>
<proteinExistence type="predicted"/>
<dbReference type="Pfam" id="PF02486">
    <property type="entry name" value="Rep_trans"/>
    <property type="match status" value="1"/>
</dbReference>
<comment type="caution">
    <text evidence="2">The sequence shown here is derived from an EMBL/GenBank/DDBJ whole genome shotgun (WGS) entry which is preliminary data.</text>
</comment>
<organism evidence="2 3">
    <name type="scientific">Companilactobacillus nuruki</name>
    <dbReference type="NCBI Taxonomy" id="1993540"/>
    <lineage>
        <taxon>Bacteria</taxon>
        <taxon>Bacillati</taxon>
        <taxon>Bacillota</taxon>
        <taxon>Bacilli</taxon>
        <taxon>Lactobacillales</taxon>
        <taxon>Lactobacillaceae</taxon>
        <taxon>Companilactobacillus</taxon>
    </lineage>
</organism>
<evidence type="ECO:0000313" key="3">
    <source>
        <dbReference type="Proteomes" id="UP000235649"/>
    </source>
</evidence>